<keyword evidence="2" id="KW-0964">Secreted</keyword>
<dbReference type="GO" id="GO:0007218">
    <property type="term" value="P:neuropeptide signaling pathway"/>
    <property type="evidence" value="ECO:0007669"/>
    <property type="project" value="UniProtKB-KW"/>
</dbReference>
<organism evidence="7">
    <name type="scientific">Haliotis discus hannai</name>
    <name type="common">Japanese abalone</name>
    <dbReference type="NCBI Taxonomy" id="42344"/>
    <lineage>
        <taxon>Eukaryota</taxon>
        <taxon>Metazoa</taxon>
        <taxon>Spiralia</taxon>
        <taxon>Lophotrochozoa</taxon>
        <taxon>Mollusca</taxon>
        <taxon>Gastropoda</taxon>
        <taxon>Vetigastropoda</taxon>
        <taxon>Lepetellida</taxon>
        <taxon>Haliotoidea</taxon>
        <taxon>Haliotidae</taxon>
        <taxon>Haliotis</taxon>
    </lineage>
</organism>
<feature type="region of interest" description="Disordered" evidence="5">
    <location>
        <begin position="260"/>
        <end position="296"/>
    </location>
</feature>
<dbReference type="GO" id="GO:0005576">
    <property type="term" value="C:extracellular region"/>
    <property type="evidence" value="ECO:0007669"/>
    <property type="project" value="UniProtKB-SubCell"/>
</dbReference>
<evidence type="ECO:0000256" key="6">
    <source>
        <dbReference type="SAM" id="SignalP"/>
    </source>
</evidence>
<keyword evidence="4" id="KW-0527">Neuropeptide</keyword>
<proteinExistence type="evidence at transcript level"/>
<dbReference type="AlphaFoldDB" id="A0A8K1W7W2"/>
<reference evidence="7" key="1">
    <citation type="submission" date="2021-09" db="EMBL/GenBank/DDBJ databases">
        <authorList>
            <person name="Sukhan Z.P."/>
            <person name="Jannat M.S."/>
            <person name="Cho Y."/>
            <person name="Kho K.H."/>
        </authorList>
    </citation>
    <scope>NUCLEOTIDE SEQUENCE</scope>
    <source>
        <tissue evidence="7">Ganglion</tissue>
    </source>
</reference>
<keyword evidence="6" id="KW-0732">Signal</keyword>
<feature type="chain" id="PRO_5035473117" evidence="6">
    <location>
        <begin position="24"/>
        <end position="296"/>
    </location>
</feature>
<feature type="signal peptide" evidence="6">
    <location>
        <begin position="1"/>
        <end position="23"/>
    </location>
</feature>
<comment type="subcellular location">
    <subcellularLocation>
        <location evidence="1">Secreted</location>
    </subcellularLocation>
</comment>
<dbReference type="InterPro" id="IPR051041">
    <property type="entry name" value="FMRFamide-related_np"/>
</dbReference>
<name>A0A8K1W7W2_HALDH</name>
<evidence type="ECO:0000256" key="4">
    <source>
        <dbReference type="ARBA" id="ARBA00023320"/>
    </source>
</evidence>
<protein>
    <submittedName>
        <fullName evidence="7">Myomodulin prepropeptide</fullName>
    </submittedName>
</protein>
<evidence type="ECO:0000256" key="1">
    <source>
        <dbReference type="ARBA" id="ARBA00004613"/>
    </source>
</evidence>
<evidence type="ECO:0000313" key="7">
    <source>
        <dbReference type="EMBL" id="UFT26661.1"/>
    </source>
</evidence>
<evidence type="ECO:0000256" key="5">
    <source>
        <dbReference type="SAM" id="MobiDB-lite"/>
    </source>
</evidence>
<evidence type="ECO:0000256" key="3">
    <source>
        <dbReference type="ARBA" id="ARBA00022815"/>
    </source>
</evidence>
<keyword evidence="3" id="KW-0027">Amidation</keyword>
<dbReference type="EMBL" id="OK042352">
    <property type="protein sequence ID" value="UFT26661.1"/>
    <property type="molecule type" value="mRNA"/>
</dbReference>
<dbReference type="PANTHER" id="PTHR20986">
    <property type="entry name" value="FMRFAMIDE-RELATED PEPTIDES"/>
    <property type="match status" value="1"/>
</dbReference>
<dbReference type="PANTHER" id="PTHR20986:SF24">
    <property type="entry name" value="FMRFAMIDE-LIKE NEUROPEPTIDES 1"/>
    <property type="match status" value="1"/>
</dbReference>
<evidence type="ECO:0000256" key="2">
    <source>
        <dbReference type="ARBA" id="ARBA00022525"/>
    </source>
</evidence>
<feature type="compositionally biased region" description="Basic and acidic residues" evidence="5">
    <location>
        <begin position="260"/>
        <end position="272"/>
    </location>
</feature>
<sequence>MNVALFAKAVTVLLLVICKQGYSEEQTQSEGQDEPASREKRGLNMLRLGRGLQMLRLGKRGGLNMLRLGRSSPSSEELSDYLYDILQNEYLVNPEVLNGEDDMMYPDSSRYRRSAEGDRAVALPRIGKDEEEEYADEYEKRALSMLRLGRSGEGMEDEVVGLEPEDEEEKRALGMLRLGKRPMNMLRLGKRPMNMLRLGKRPMNMLRLGKRPMNMLRLGKRPMNMLRLGKRPVNMLRLGKRPMNMLRLGKRPMNMLRLGKREDETEGEEKRALGMLRLGKRSEEKVDGDAGVSTQQ</sequence>
<accession>A0A8K1W7W2</accession>